<dbReference type="EMBL" id="JASNVK010000013">
    <property type="protein sequence ID" value="MDK4301153.1"/>
    <property type="molecule type" value="Genomic_DNA"/>
</dbReference>
<comment type="caution">
    <text evidence="1">The sequence shown here is derived from an EMBL/GenBank/DDBJ whole genome shotgun (WGS) entry which is preliminary data.</text>
</comment>
<sequence>MPDEQAADAAKLVRTMTHDLRAGRKVPATPQHQELIAAIKDFTTIMNERAATTAPYPLRDLT</sequence>
<evidence type="ECO:0000313" key="1">
    <source>
        <dbReference type="EMBL" id="MDK4301153.1"/>
    </source>
</evidence>
<proteinExistence type="predicted"/>
<dbReference type="RefSeq" id="WP_049148097.1">
    <property type="nucleotide sequence ID" value="NZ_CABIYR010000011.1"/>
</dbReference>
<protein>
    <submittedName>
        <fullName evidence="1">Uncharacterized protein</fullName>
    </submittedName>
</protein>
<reference evidence="1 2" key="1">
    <citation type="submission" date="2023-05" db="EMBL/GenBank/DDBJ databases">
        <title>Metabolic capabilities are highly conserved among human nasal-associated Corynebacterium species in pangenomic analyses.</title>
        <authorList>
            <person name="Tran T.H."/>
            <person name="Roberts A.Q."/>
            <person name="Escapa I.F."/>
            <person name="Gao W."/>
            <person name="Conlan S."/>
            <person name="Kong H."/>
            <person name="Segre J.A."/>
            <person name="Kelly M.S."/>
            <person name="Lemon K.P."/>
        </authorList>
    </citation>
    <scope>NUCLEOTIDE SEQUENCE [LARGE SCALE GENOMIC DNA]</scope>
    <source>
        <strain evidence="1 2">KPL2811</strain>
    </source>
</reference>
<accession>A0ABT7G3W4</accession>
<keyword evidence="2" id="KW-1185">Reference proteome</keyword>
<organism evidence="1 2">
    <name type="scientific">Corynebacterium propinquum</name>
    <dbReference type="NCBI Taxonomy" id="43769"/>
    <lineage>
        <taxon>Bacteria</taxon>
        <taxon>Bacillati</taxon>
        <taxon>Actinomycetota</taxon>
        <taxon>Actinomycetes</taxon>
        <taxon>Mycobacteriales</taxon>
        <taxon>Corynebacteriaceae</taxon>
        <taxon>Corynebacterium</taxon>
    </lineage>
</organism>
<name>A0ABT7G3W4_9CORY</name>
<evidence type="ECO:0000313" key="2">
    <source>
        <dbReference type="Proteomes" id="UP001243856"/>
    </source>
</evidence>
<gene>
    <name evidence="1" type="ORF">QPX45_07870</name>
</gene>
<dbReference type="Proteomes" id="UP001243856">
    <property type="component" value="Unassembled WGS sequence"/>
</dbReference>